<dbReference type="InterPro" id="IPR034660">
    <property type="entry name" value="DinB/YfiT-like"/>
</dbReference>
<reference evidence="2" key="2">
    <citation type="journal article" date="2024" name="Environ. Microbiol.">
        <title>Genome analysis and description of Tunturibacter gen. nov. expands the diversity of Terriglobia in tundra soils.</title>
        <authorList>
            <person name="Messyasz A."/>
            <person name="Mannisto M.K."/>
            <person name="Kerkhof L.J."/>
            <person name="Haggblom M.M."/>
        </authorList>
    </citation>
    <scope>NUCLEOTIDE SEQUENCE</scope>
    <source>
        <strain evidence="2">M8UP39</strain>
    </source>
</reference>
<gene>
    <name evidence="2" type="ORF">RBB81_04180</name>
</gene>
<dbReference type="AlphaFoldDB" id="A0AAU7Z2Q1"/>
<feature type="domain" description="DinB-like" evidence="1">
    <location>
        <begin position="15"/>
        <end position="138"/>
    </location>
</feature>
<dbReference type="SUPFAM" id="SSF109854">
    <property type="entry name" value="DinB/YfiT-like putative metalloenzymes"/>
    <property type="match status" value="1"/>
</dbReference>
<dbReference type="EMBL" id="CP132938">
    <property type="protein sequence ID" value="XCB23128.1"/>
    <property type="molecule type" value="Genomic_DNA"/>
</dbReference>
<evidence type="ECO:0000259" key="1">
    <source>
        <dbReference type="Pfam" id="PF12867"/>
    </source>
</evidence>
<organism evidence="2">
    <name type="scientific">Tunturiibacter gelidiferens</name>
    <dbReference type="NCBI Taxonomy" id="3069689"/>
    <lineage>
        <taxon>Bacteria</taxon>
        <taxon>Pseudomonadati</taxon>
        <taxon>Acidobacteriota</taxon>
        <taxon>Terriglobia</taxon>
        <taxon>Terriglobales</taxon>
        <taxon>Acidobacteriaceae</taxon>
        <taxon>Tunturiibacter</taxon>
    </lineage>
</organism>
<proteinExistence type="predicted"/>
<dbReference type="InterPro" id="IPR024775">
    <property type="entry name" value="DinB-like"/>
</dbReference>
<name>A0AAU7Z2Q1_9BACT</name>
<accession>A0AAU7Z2Q1</accession>
<dbReference type="Gene3D" id="1.20.120.450">
    <property type="entry name" value="dinb family like domain"/>
    <property type="match status" value="1"/>
</dbReference>
<reference evidence="2" key="1">
    <citation type="submission" date="2023-08" db="EMBL/GenBank/DDBJ databases">
        <authorList>
            <person name="Messyasz A."/>
            <person name="Mannisto M.K."/>
            <person name="Kerkhof L.J."/>
            <person name="Haggblom M."/>
        </authorList>
    </citation>
    <scope>NUCLEOTIDE SEQUENCE</scope>
    <source>
        <strain evidence="2">M8UP39</strain>
    </source>
</reference>
<dbReference type="KEGG" id="tgi:RBB81_04180"/>
<protein>
    <submittedName>
        <fullName evidence="2">DinB family protein</fullName>
    </submittedName>
</protein>
<evidence type="ECO:0000313" key="2">
    <source>
        <dbReference type="EMBL" id="XCB23128.1"/>
    </source>
</evidence>
<dbReference type="RefSeq" id="WP_353072822.1">
    <property type="nucleotide sequence ID" value="NZ_CP132938.1"/>
</dbReference>
<dbReference type="Pfam" id="PF12867">
    <property type="entry name" value="DinB_2"/>
    <property type="match status" value="1"/>
</dbReference>
<sequence length="171" mass="19300">MLAQSLLAEFEDQVPVTRRFLERLPDNKLTWKPHSRSMTAGQLAYHLAFVPGGVVRGAQKDQIPPPEFQFPQPASVQEVLDAFDQSVATVREVLPGFDDAAMNATWRIVAGDQEIAAMPRVVFLRNIMLNHWYQHRGQFCVYLRLLDVPVPSSWGPSADERSVLQPEHQPA</sequence>